<dbReference type="GO" id="GO:0042910">
    <property type="term" value="F:xenobiotic transmembrane transporter activity"/>
    <property type="evidence" value="ECO:0007669"/>
    <property type="project" value="InterPro"/>
</dbReference>
<dbReference type="PROSITE" id="PS00216">
    <property type="entry name" value="SUGAR_TRANSPORT_1"/>
    <property type="match status" value="1"/>
</dbReference>
<dbReference type="Proteomes" id="UP000242133">
    <property type="component" value="Unassembled WGS sequence"/>
</dbReference>
<keyword evidence="4" id="KW-1003">Cell membrane</keyword>
<reference evidence="10 11" key="1">
    <citation type="submission" date="2018-03" db="EMBL/GenBank/DDBJ databases">
        <title>Genomic Encyclopedia of Archaeal and Bacterial Type Strains, Phase II (KMG-II): from individual species to whole genera.</title>
        <authorList>
            <person name="Goeker M."/>
        </authorList>
    </citation>
    <scope>NUCLEOTIDE SEQUENCE [LARGE SCALE GENOMIC DNA]</scope>
    <source>
        <strain evidence="10 11">DSM 17586</strain>
    </source>
</reference>
<keyword evidence="5 8" id="KW-0812">Transmembrane</keyword>
<dbReference type="OrthoDB" id="9814303at2"/>
<keyword evidence="8" id="KW-0997">Cell inner membrane</keyword>
<feature type="transmembrane region" description="Helical" evidence="8">
    <location>
        <begin position="135"/>
        <end position="157"/>
    </location>
</feature>
<evidence type="ECO:0000256" key="2">
    <source>
        <dbReference type="ARBA" id="ARBA00006236"/>
    </source>
</evidence>
<evidence type="ECO:0000256" key="4">
    <source>
        <dbReference type="ARBA" id="ARBA00022475"/>
    </source>
</evidence>
<feature type="transmembrane region" description="Helical" evidence="8">
    <location>
        <begin position="101"/>
        <end position="123"/>
    </location>
</feature>
<comment type="similarity">
    <text evidence="2 8">Belongs to the major facilitator superfamily. Bcr/CmlA family.</text>
</comment>
<organism evidence="10 11">
    <name type="scientific">Marinobacterium halophilum</name>
    <dbReference type="NCBI Taxonomy" id="267374"/>
    <lineage>
        <taxon>Bacteria</taxon>
        <taxon>Pseudomonadati</taxon>
        <taxon>Pseudomonadota</taxon>
        <taxon>Gammaproteobacteria</taxon>
        <taxon>Oceanospirillales</taxon>
        <taxon>Oceanospirillaceae</taxon>
        <taxon>Marinobacterium</taxon>
    </lineage>
</organism>
<dbReference type="InterPro" id="IPR036259">
    <property type="entry name" value="MFS_trans_sf"/>
</dbReference>
<feature type="transmembrane region" description="Helical" evidence="8">
    <location>
        <begin position="305"/>
        <end position="327"/>
    </location>
</feature>
<dbReference type="Pfam" id="PF07690">
    <property type="entry name" value="MFS_1"/>
    <property type="match status" value="1"/>
</dbReference>
<gene>
    <name evidence="10" type="ORF">CLV44_11262</name>
</gene>
<feature type="transmembrane region" description="Helical" evidence="8">
    <location>
        <begin position="212"/>
        <end position="232"/>
    </location>
</feature>
<feature type="transmembrane region" description="Helical" evidence="8">
    <location>
        <begin position="282"/>
        <end position="299"/>
    </location>
</feature>
<feature type="transmembrane region" description="Helical" evidence="8">
    <location>
        <begin position="50"/>
        <end position="69"/>
    </location>
</feature>
<keyword evidence="3 8" id="KW-0813">Transport</keyword>
<evidence type="ECO:0000256" key="5">
    <source>
        <dbReference type="ARBA" id="ARBA00022692"/>
    </source>
</evidence>
<feature type="transmembrane region" description="Helical" evidence="8">
    <location>
        <begin position="163"/>
        <end position="183"/>
    </location>
</feature>
<feature type="domain" description="Major facilitator superfamily (MFS) profile" evidence="9">
    <location>
        <begin position="11"/>
        <end position="393"/>
    </location>
</feature>
<feature type="transmembrane region" description="Helical" evidence="8">
    <location>
        <begin position="238"/>
        <end position="261"/>
    </location>
</feature>
<feature type="transmembrane region" description="Helical" evidence="8">
    <location>
        <begin position="339"/>
        <end position="362"/>
    </location>
</feature>
<dbReference type="NCBIfam" id="TIGR00710">
    <property type="entry name" value="efflux_Bcr_CflA"/>
    <property type="match status" value="1"/>
</dbReference>
<accession>A0A2P8EVD1</accession>
<evidence type="ECO:0000256" key="7">
    <source>
        <dbReference type="ARBA" id="ARBA00023136"/>
    </source>
</evidence>
<dbReference type="RefSeq" id="WP_106591912.1">
    <property type="nucleotide sequence ID" value="NZ_PYGI01000012.1"/>
</dbReference>
<comment type="caution">
    <text evidence="10">The sequence shown here is derived from an EMBL/GenBank/DDBJ whole genome shotgun (WGS) entry which is preliminary data.</text>
</comment>
<dbReference type="InterPro" id="IPR005829">
    <property type="entry name" value="Sugar_transporter_CS"/>
</dbReference>
<name>A0A2P8EVD1_9GAMM</name>
<proteinExistence type="inferred from homology"/>
<feature type="transmembrane region" description="Helical" evidence="8">
    <location>
        <begin position="368"/>
        <end position="389"/>
    </location>
</feature>
<dbReference type="InterPro" id="IPR004812">
    <property type="entry name" value="Efflux_drug-R_Bcr/CmlA"/>
</dbReference>
<evidence type="ECO:0000256" key="6">
    <source>
        <dbReference type="ARBA" id="ARBA00022989"/>
    </source>
</evidence>
<comment type="subcellular location">
    <subcellularLocation>
        <location evidence="8">Cell inner membrane</location>
        <topology evidence="8">Multi-pass membrane protein</topology>
    </subcellularLocation>
    <subcellularLocation>
        <location evidence="1">Cell membrane</location>
        <topology evidence="1">Multi-pass membrane protein</topology>
    </subcellularLocation>
</comment>
<protein>
    <recommendedName>
        <fullName evidence="8">Bcr/CflA family efflux transporter</fullName>
    </recommendedName>
</protein>
<sequence>MQTHNTPIPGLIFMLAGLTALGPLSTDAYLPAIPAIAENLGVSIHDVELSVSLFLAGFACGQLTGGPLSDRYGRRTAIFSGLSLFFLGAVAAMLANSVETLWAARILQGFGGGMSVVNSMAVIRDRHSGRESAQAMGRMAGILMTAPLLAPVLGTVLLEFSNWRSIFMFLAAYALLMILILAVRLPETRQPQAGPRPNPLRSYMAVLTHRTALGYLFSVAFSYAGLFAFITGSPGSYIHYYGASASLYTVLFGLNIVSLLACNQINIRLLHRLSSQQLLQRAQRVQLVVGIALFAAFTLTSAPLWLIVALIMLYIGVQGFIISNGMAGTSEFFPHTAATATALLGACGFAGGALSGALVGLLGDGTPLPMIAVMLGTTVLGNVLGTWLLPRGKTASSSQPQAETHAGN</sequence>
<dbReference type="SUPFAM" id="SSF103473">
    <property type="entry name" value="MFS general substrate transporter"/>
    <property type="match status" value="1"/>
</dbReference>
<keyword evidence="7 8" id="KW-0472">Membrane</keyword>
<evidence type="ECO:0000256" key="8">
    <source>
        <dbReference type="RuleBase" id="RU365088"/>
    </source>
</evidence>
<dbReference type="GO" id="GO:0005886">
    <property type="term" value="C:plasma membrane"/>
    <property type="evidence" value="ECO:0007669"/>
    <property type="project" value="UniProtKB-SubCell"/>
</dbReference>
<dbReference type="InterPro" id="IPR011701">
    <property type="entry name" value="MFS"/>
</dbReference>
<comment type="caution">
    <text evidence="8">Lacks conserved residue(s) required for the propagation of feature annotation.</text>
</comment>
<dbReference type="AlphaFoldDB" id="A0A2P8EVD1"/>
<evidence type="ECO:0000313" key="11">
    <source>
        <dbReference type="Proteomes" id="UP000242133"/>
    </source>
</evidence>
<dbReference type="GO" id="GO:1990961">
    <property type="term" value="P:xenobiotic detoxification by transmembrane export across the plasma membrane"/>
    <property type="evidence" value="ECO:0007669"/>
    <property type="project" value="InterPro"/>
</dbReference>
<dbReference type="PANTHER" id="PTHR23502">
    <property type="entry name" value="MAJOR FACILITATOR SUPERFAMILY"/>
    <property type="match status" value="1"/>
</dbReference>
<keyword evidence="11" id="KW-1185">Reference proteome</keyword>
<dbReference type="Gene3D" id="1.20.1720.10">
    <property type="entry name" value="Multidrug resistance protein D"/>
    <property type="match status" value="1"/>
</dbReference>
<dbReference type="EMBL" id="PYGI01000012">
    <property type="protein sequence ID" value="PSL13427.1"/>
    <property type="molecule type" value="Genomic_DNA"/>
</dbReference>
<dbReference type="InterPro" id="IPR020846">
    <property type="entry name" value="MFS_dom"/>
</dbReference>
<dbReference type="PANTHER" id="PTHR23502:SF132">
    <property type="entry name" value="POLYAMINE TRANSPORTER 2-RELATED"/>
    <property type="match status" value="1"/>
</dbReference>
<evidence type="ECO:0000256" key="3">
    <source>
        <dbReference type="ARBA" id="ARBA00022448"/>
    </source>
</evidence>
<evidence type="ECO:0000256" key="1">
    <source>
        <dbReference type="ARBA" id="ARBA00004651"/>
    </source>
</evidence>
<evidence type="ECO:0000313" key="10">
    <source>
        <dbReference type="EMBL" id="PSL13427.1"/>
    </source>
</evidence>
<evidence type="ECO:0000259" key="9">
    <source>
        <dbReference type="PROSITE" id="PS50850"/>
    </source>
</evidence>
<dbReference type="PROSITE" id="PS50850">
    <property type="entry name" value="MFS"/>
    <property type="match status" value="1"/>
</dbReference>
<feature type="transmembrane region" description="Helical" evidence="8">
    <location>
        <begin position="76"/>
        <end position="95"/>
    </location>
</feature>
<dbReference type="CDD" id="cd17320">
    <property type="entry name" value="MFS_MdfA_MDR_like"/>
    <property type="match status" value="1"/>
</dbReference>
<keyword evidence="6 8" id="KW-1133">Transmembrane helix</keyword>